<dbReference type="CDD" id="cd08504">
    <property type="entry name" value="PBP2_OppA"/>
    <property type="match status" value="1"/>
</dbReference>
<dbReference type="PANTHER" id="PTHR30290:SF10">
    <property type="entry name" value="PERIPLASMIC OLIGOPEPTIDE-BINDING PROTEIN-RELATED"/>
    <property type="match status" value="1"/>
</dbReference>
<dbReference type="InterPro" id="IPR030678">
    <property type="entry name" value="Peptide/Ni-bd"/>
</dbReference>
<dbReference type="EMBL" id="CP103300">
    <property type="protein sequence ID" value="UYM15086.1"/>
    <property type="molecule type" value="Genomic_DNA"/>
</dbReference>
<dbReference type="Gene3D" id="3.40.190.10">
    <property type="entry name" value="Periplasmic binding protein-like II"/>
    <property type="match status" value="1"/>
</dbReference>
<sequence length="545" mass="60914">MKKPSKALSLAGIPALTLAATIAATTANAAFVPAGTQLADVQELVRGNGAEPASLDPQKVEEVSGAAVVRDLFEGLVTQDLEGNTIPAQAESWEVSEDNKVFTFKIRDDANWSNGDPVTAEDFVFAFQRAVDPATASRYAWYVEIPTIINASDIIAGKAAVDSLGVKALDSKTFRVTLEKPVPYFIKMLAHQTMFPVPTKVVKKHGDQWTRVENIVSNGPYVLDQWVVNERIVLKRNRGYWNDRETVINKVTHLPIVSETAELNRYKAGELDMTYVIPSKHFSALQKEIPEEIKTSPQLGTYYYEFNTQVKPFDDVRVRKALSYAINRDAITKNITKQGQIPAYTFTPGAVAGFTPPATDYSQLTQNERNAKAKQLLEEAGYNKSNPLKLNLLYNTSEAHKDIAVAISYMWKSLGVQTTLENQEWKTFLDTKNDGKFDVSRAGWLGDYNEPSTMLDLKMSTHGQNDGKWLNDQYDALMNKSRTVTSDKEREALYVEAENLLAEGMPLAPIYQYVTSRLVKPHVGGYTTKNVEDNIYTRDLYIIKQ</sequence>
<comment type="subcellular location">
    <subcellularLocation>
        <location evidence="1">Cell envelope</location>
    </subcellularLocation>
</comment>
<evidence type="ECO:0000256" key="4">
    <source>
        <dbReference type="ARBA" id="ARBA00022729"/>
    </source>
</evidence>
<evidence type="ECO:0000256" key="2">
    <source>
        <dbReference type="ARBA" id="ARBA00005695"/>
    </source>
</evidence>
<dbReference type="InterPro" id="IPR000914">
    <property type="entry name" value="SBP_5_dom"/>
</dbReference>
<dbReference type="Gene3D" id="3.90.76.10">
    <property type="entry name" value="Dipeptide-binding Protein, Domain 1"/>
    <property type="match status" value="1"/>
</dbReference>
<evidence type="ECO:0000256" key="1">
    <source>
        <dbReference type="ARBA" id="ARBA00004196"/>
    </source>
</evidence>
<comment type="similarity">
    <text evidence="2">Belongs to the bacterial solute-binding protein 5 family.</text>
</comment>
<protein>
    <submittedName>
        <fullName evidence="7">Peptide ABC transporter substrate-binding protein</fullName>
    </submittedName>
</protein>
<dbReference type="PIRSF" id="PIRSF002741">
    <property type="entry name" value="MppA"/>
    <property type="match status" value="1"/>
</dbReference>
<dbReference type="Proteomes" id="UP001163255">
    <property type="component" value="Chromosome"/>
</dbReference>
<dbReference type="PANTHER" id="PTHR30290">
    <property type="entry name" value="PERIPLASMIC BINDING COMPONENT OF ABC TRANSPORTER"/>
    <property type="match status" value="1"/>
</dbReference>
<dbReference type="Gene3D" id="3.10.105.10">
    <property type="entry name" value="Dipeptide-binding Protein, Domain 3"/>
    <property type="match status" value="1"/>
</dbReference>
<dbReference type="RefSeq" id="WP_262596939.1">
    <property type="nucleotide sequence ID" value="NZ_CP103300.1"/>
</dbReference>
<keyword evidence="3" id="KW-0813">Transport</keyword>
<dbReference type="Pfam" id="PF00496">
    <property type="entry name" value="SBP_bac_5"/>
    <property type="match status" value="1"/>
</dbReference>
<proteinExistence type="inferred from homology"/>
<keyword evidence="4 5" id="KW-0732">Signal</keyword>
<evidence type="ECO:0000256" key="3">
    <source>
        <dbReference type="ARBA" id="ARBA00022448"/>
    </source>
</evidence>
<name>A0ABY6GSH8_9GAMM</name>
<gene>
    <name evidence="7" type="ORF">NX720_19775</name>
</gene>
<evidence type="ECO:0000259" key="6">
    <source>
        <dbReference type="Pfam" id="PF00496"/>
    </source>
</evidence>
<dbReference type="PROSITE" id="PS01040">
    <property type="entry name" value="SBP_BACTERIAL_5"/>
    <property type="match status" value="1"/>
</dbReference>
<dbReference type="InterPro" id="IPR039424">
    <property type="entry name" value="SBP_5"/>
</dbReference>
<evidence type="ECO:0000313" key="8">
    <source>
        <dbReference type="Proteomes" id="UP001163255"/>
    </source>
</evidence>
<reference evidence="7" key="1">
    <citation type="submission" date="2022-10" db="EMBL/GenBank/DDBJ databases">
        <title>Completed Genome Sequence of two octocoral isolated bacterium, Endozoicomonas euniceicola EF212T and Endozoicomonas gorgoniicola PS125T.</title>
        <authorList>
            <person name="Chiou Y.-J."/>
            <person name="Chen Y.-H."/>
        </authorList>
    </citation>
    <scope>NUCLEOTIDE SEQUENCE</scope>
    <source>
        <strain evidence="7">EF212</strain>
    </source>
</reference>
<feature type="chain" id="PRO_5046486878" evidence="5">
    <location>
        <begin position="30"/>
        <end position="545"/>
    </location>
</feature>
<feature type="signal peptide" evidence="5">
    <location>
        <begin position="1"/>
        <end position="29"/>
    </location>
</feature>
<feature type="domain" description="Solute-binding protein family 5" evidence="6">
    <location>
        <begin position="86"/>
        <end position="463"/>
    </location>
</feature>
<organism evidence="7 8">
    <name type="scientific">Endozoicomonas euniceicola</name>
    <dbReference type="NCBI Taxonomy" id="1234143"/>
    <lineage>
        <taxon>Bacteria</taxon>
        <taxon>Pseudomonadati</taxon>
        <taxon>Pseudomonadota</taxon>
        <taxon>Gammaproteobacteria</taxon>
        <taxon>Oceanospirillales</taxon>
        <taxon>Endozoicomonadaceae</taxon>
        <taxon>Endozoicomonas</taxon>
    </lineage>
</organism>
<evidence type="ECO:0000313" key="7">
    <source>
        <dbReference type="EMBL" id="UYM15086.1"/>
    </source>
</evidence>
<keyword evidence="8" id="KW-1185">Reference proteome</keyword>
<accession>A0ABY6GSH8</accession>
<dbReference type="InterPro" id="IPR023765">
    <property type="entry name" value="SBP_5_CS"/>
</dbReference>
<evidence type="ECO:0000256" key="5">
    <source>
        <dbReference type="SAM" id="SignalP"/>
    </source>
</evidence>
<dbReference type="SUPFAM" id="SSF53850">
    <property type="entry name" value="Periplasmic binding protein-like II"/>
    <property type="match status" value="1"/>
</dbReference>